<evidence type="ECO:0000259" key="4">
    <source>
        <dbReference type="Pfam" id="PF00370"/>
    </source>
</evidence>
<proteinExistence type="inferred from homology"/>
<dbReference type="Pfam" id="PF02782">
    <property type="entry name" value="FGGY_C"/>
    <property type="match status" value="1"/>
</dbReference>
<dbReference type="EC" id="2.7.1.17" evidence="6"/>
<comment type="caution">
    <text evidence="6">The sequence shown here is derived from an EMBL/GenBank/DDBJ whole genome shotgun (WGS) entry which is preliminary data.</text>
</comment>
<dbReference type="InterPro" id="IPR018484">
    <property type="entry name" value="FGGY_N"/>
</dbReference>
<dbReference type="Pfam" id="PF00370">
    <property type="entry name" value="FGGY_N"/>
    <property type="match status" value="1"/>
</dbReference>
<keyword evidence="2 6" id="KW-0808">Transferase</keyword>
<dbReference type="CDD" id="cd07779">
    <property type="entry name" value="ASKHA_NBD_FGGY_YgcE-like"/>
    <property type="match status" value="1"/>
</dbReference>
<keyword evidence="7" id="KW-1185">Reference proteome</keyword>
<evidence type="ECO:0000259" key="5">
    <source>
        <dbReference type="Pfam" id="PF02782"/>
    </source>
</evidence>
<protein>
    <submittedName>
        <fullName evidence="6">Xylulokinase</fullName>
        <ecNumber evidence="6">2.7.1.17</ecNumber>
    </submittedName>
</protein>
<dbReference type="PANTHER" id="PTHR43095">
    <property type="entry name" value="SUGAR KINASE"/>
    <property type="match status" value="1"/>
</dbReference>
<feature type="domain" description="Carbohydrate kinase FGGY N-terminal" evidence="4">
    <location>
        <begin position="7"/>
        <end position="247"/>
    </location>
</feature>
<evidence type="ECO:0000256" key="1">
    <source>
        <dbReference type="ARBA" id="ARBA00009156"/>
    </source>
</evidence>
<organism evidence="6 7">
    <name type="scientific">Trueperella bonasi</name>
    <dbReference type="NCBI Taxonomy" id="312286"/>
    <lineage>
        <taxon>Bacteria</taxon>
        <taxon>Bacillati</taxon>
        <taxon>Actinomycetota</taxon>
        <taxon>Actinomycetes</taxon>
        <taxon>Actinomycetales</taxon>
        <taxon>Actinomycetaceae</taxon>
        <taxon>Trueperella</taxon>
    </lineage>
</organism>
<dbReference type="Gene3D" id="3.30.420.40">
    <property type="match status" value="2"/>
</dbReference>
<comment type="similarity">
    <text evidence="1">Belongs to the FGGY kinase family.</text>
</comment>
<feature type="domain" description="Carbohydrate kinase FGGY C-terminal" evidence="5">
    <location>
        <begin position="256"/>
        <end position="444"/>
    </location>
</feature>
<dbReference type="RefSeq" id="WP_307682822.1">
    <property type="nucleotide sequence ID" value="NZ_JAUSQX010000001.1"/>
</dbReference>
<dbReference type="InterPro" id="IPR000577">
    <property type="entry name" value="Carb_kinase_FGGY"/>
</dbReference>
<dbReference type="InterPro" id="IPR018485">
    <property type="entry name" value="FGGY_C"/>
</dbReference>
<keyword evidence="3" id="KW-0418">Kinase</keyword>
<gene>
    <name evidence="6" type="ORF">J2S70_001193</name>
</gene>
<evidence type="ECO:0000313" key="7">
    <source>
        <dbReference type="Proteomes" id="UP001243212"/>
    </source>
</evidence>
<dbReference type="EMBL" id="JAUSQX010000001">
    <property type="protein sequence ID" value="MDP9806611.1"/>
    <property type="molecule type" value="Genomic_DNA"/>
</dbReference>
<dbReference type="GO" id="GO:0004856">
    <property type="term" value="F:D-xylulokinase activity"/>
    <property type="evidence" value="ECO:0007669"/>
    <property type="project" value="UniProtKB-EC"/>
</dbReference>
<reference evidence="6 7" key="1">
    <citation type="submission" date="2023-07" db="EMBL/GenBank/DDBJ databases">
        <title>Sequencing the genomes of 1000 actinobacteria strains.</title>
        <authorList>
            <person name="Klenk H.-P."/>
        </authorList>
    </citation>
    <scope>NUCLEOTIDE SEQUENCE [LARGE SCALE GENOMIC DNA]</scope>
    <source>
        <strain evidence="6 7">DSM 17163</strain>
    </source>
</reference>
<dbReference type="InterPro" id="IPR043129">
    <property type="entry name" value="ATPase_NBD"/>
</dbReference>
<dbReference type="SUPFAM" id="SSF53067">
    <property type="entry name" value="Actin-like ATPase domain"/>
    <property type="match status" value="2"/>
</dbReference>
<sequence length="500" mass="54236">MGDGPLVIALDSSTSATKAVVVGDSGQVVASGSSPIELLTPGMDRYEHDPQEWWASTHIAISSALYSMSSSQKKRIKGICITHQRESFALVDENGKALRPAILWLDSRAGVEIKEYGSDEIHELSGKPADTTPAIYKMAWLKKHEPEELAEAAKVVDVHAYLAYQLVGKWVSAMGSADTLNLMDIEAQDYSDKLLEIAGVRRDQMAELARPTETIGTLKPELASEWGLNDDVVLIAGVGDGQAAGLGTNAIEEDVAYVNVGTSVVCGIHSKKFAYDPSYRTLLAGIPGQYVLEIVQNSGSVLLNWFRKELGDPALDGRIDPALDEAAAQVPLGSEGLLTVPYWNAVQSPYWEPFAKGIMVGFGSAHTRAHMYRSIMEGIAIELRENIRRVEKSTGREIRELRATGGGSRNLLWRQIFADATGKPIIVSGVDEVSAQGAAIMGMVGIGAFDDVAAAAEAMTTFTARTEPNMDTHERYGKLAEVQQEIYPKLEDIFEKINQI</sequence>
<evidence type="ECO:0000256" key="2">
    <source>
        <dbReference type="ARBA" id="ARBA00022679"/>
    </source>
</evidence>
<accession>A0ABT9NGU9</accession>
<dbReference type="PIRSF" id="PIRSF000538">
    <property type="entry name" value="GlpK"/>
    <property type="match status" value="1"/>
</dbReference>
<dbReference type="Proteomes" id="UP001243212">
    <property type="component" value="Unassembled WGS sequence"/>
</dbReference>
<name>A0ABT9NGU9_9ACTO</name>
<evidence type="ECO:0000313" key="6">
    <source>
        <dbReference type="EMBL" id="MDP9806611.1"/>
    </source>
</evidence>
<dbReference type="InterPro" id="IPR050406">
    <property type="entry name" value="FGGY_Carb_Kinase"/>
</dbReference>
<evidence type="ECO:0000256" key="3">
    <source>
        <dbReference type="ARBA" id="ARBA00022777"/>
    </source>
</evidence>